<keyword evidence="8" id="KW-1185">Reference proteome</keyword>
<comment type="subcellular location">
    <subcellularLocation>
        <location evidence="1">Cell membrane</location>
        <topology evidence="1">Multi-pass membrane protein</topology>
    </subcellularLocation>
</comment>
<dbReference type="AlphaFoldDB" id="A0A4R3MAX6"/>
<organism evidence="7 8">
    <name type="scientific">Tepidamorphus gemmatus</name>
    <dbReference type="NCBI Taxonomy" id="747076"/>
    <lineage>
        <taxon>Bacteria</taxon>
        <taxon>Pseudomonadati</taxon>
        <taxon>Pseudomonadota</taxon>
        <taxon>Alphaproteobacteria</taxon>
        <taxon>Hyphomicrobiales</taxon>
        <taxon>Tepidamorphaceae</taxon>
        <taxon>Tepidamorphus</taxon>
    </lineage>
</organism>
<dbReference type="Proteomes" id="UP000295678">
    <property type="component" value="Unassembled WGS sequence"/>
</dbReference>
<feature type="transmembrane region" description="Helical" evidence="6">
    <location>
        <begin position="116"/>
        <end position="139"/>
    </location>
</feature>
<feature type="transmembrane region" description="Helical" evidence="6">
    <location>
        <begin position="195"/>
        <end position="219"/>
    </location>
</feature>
<feature type="transmembrane region" description="Helical" evidence="6">
    <location>
        <begin position="231"/>
        <end position="252"/>
    </location>
</feature>
<dbReference type="EMBL" id="SMAK01000005">
    <property type="protein sequence ID" value="TCT10660.1"/>
    <property type="molecule type" value="Genomic_DNA"/>
</dbReference>
<dbReference type="RefSeq" id="WP_165926860.1">
    <property type="nucleotide sequence ID" value="NZ_SMAK01000005.1"/>
</dbReference>
<evidence type="ECO:0000256" key="6">
    <source>
        <dbReference type="SAM" id="Phobius"/>
    </source>
</evidence>
<protein>
    <submittedName>
        <fullName evidence="7">Membrane protein</fullName>
    </submittedName>
</protein>
<feature type="transmembrane region" description="Helical" evidence="6">
    <location>
        <begin position="53"/>
        <end position="76"/>
    </location>
</feature>
<evidence type="ECO:0000256" key="2">
    <source>
        <dbReference type="ARBA" id="ARBA00022475"/>
    </source>
</evidence>
<comment type="caution">
    <text evidence="7">The sequence shown here is derived from an EMBL/GenBank/DDBJ whole genome shotgun (WGS) entry which is preliminary data.</text>
</comment>
<proteinExistence type="predicted"/>
<feature type="transmembrane region" description="Helical" evidence="6">
    <location>
        <begin position="264"/>
        <end position="291"/>
    </location>
</feature>
<evidence type="ECO:0000313" key="8">
    <source>
        <dbReference type="Proteomes" id="UP000295678"/>
    </source>
</evidence>
<dbReference type="InterPro" id="IPR017039">
    <property type="entry name" value="Virul_fac_BrkB"/>
</dbReference>
<feature type="transmembrane region" description="Helical" evidence="6">
    <location>
        <begin position="159"/>
        <end position="183"/>
    </location>
</feature>
<reference evidence="7 8" key="1">
    <citation type="submission" date="2019-03" db="EMBL/GenBank/DDBJ databases">
        <title>Genomic Encyclopedia of Type Strains, Phase IV (KMG-IV): sequencing the most valuable type-strain genomes for metagenomic binning, comparative biology and taxonomic classification.</title>
        <authorList>
            <person name="Goeker M."/>
        </authorList>
    </citation>
    <scope>NUCLEOTIDE SEQUENCE [LARGE SCALE GENOMIC DNA]</scope>
    <source>
        <strain evidence="7 8">DSM 19345</strain>
    </source>
</reference>
<keyword evidence="2" id="KW-1003">Cell membrane</keyword>
<evidence type="ECO:0000313" key="7">
    <source>
        <dbReference type="EMBL" id="TCT10660.1"/>
    </source>
</evidence>
<dbReference type="PANTHER" id="PTHR30213">
    <property type="entry name" value="INNER MEMBRANE PROTEIN YHJD"/>
    <property type="match status" value="1"/>
</dbReference>
<sequence length="312" mass="33763">MDSPQSAPSETGSPVRRFLHLRATRKRAWWLSKAVYAAAESFLMEDGLYMASALAFSLLLAIFPFVIFLTALTGFIGGEQLAAWLTGELFDAFPDQVAETLQPEIERVVRDAGGGLLTFGLAITLISVSSAVETVRGGLNRAYRLTETRSVIRTRIESIAFVIVATVVLVFVAFVAVVLPIAYQALAVRMPVVPLPLATFAVLREAILAVVLGALLYALHRLLPCHGRPRPALWPGILVTLALWGLGGRAFSWYLASFADYARIYAGLAGIVAALIFFYVAAVILLFAGSFNRAIDDARLRRVRPPAAGQTA</sequence>
<evidence type="ECO:0000256" key="3">
    <source>
        <dbReference type="ARBA" id="ARBA00022692"/>
    </source>
</evidence>
<accession>A0A4R3MAX6</accession>
<keyword evidence="3 6" id="KW-0812">Transmembrane</keyword>
<evidence type="ECO:0000256" key="5">
    <source>
        <dbReference type="ARBA" id="ARBA00023136"/>
    </source>
</evidence>
<gene>
    <name evidence="7" type="ORF">EDC22_105159</name>
</gene>
<dbReference type="Pfam" id="PF03631">
    <property type="entry name" value="Virul_fac_BrkB"/>
    <property type="match status" value="1"/>
</dbReference>
<name>A0A4R3MAX6_9HYPH</name>
<evidence type="ECO:0000256" key="4">
    <source>
        <dbReference type="ARBA" id="ARBA00022989"/>
    </source>
</evidence>
<dbReference type="GO" id="GO:0005886">
    <property type="term" value="C:plasma membrane"/>
    <property type="evidence" value="ECO:0007669"/>
    <property type="project" value="UniProtKB-SubCell"/>
</dbReference>
<evidence type="ECO:0000256" key="1">
    <source>
        <dbReference type="ARBA" id="ARBA00004651"/>
    </source>
</evidence>
<dbReference type="NCBIfam" id="TIGR00765">
    <property type="entry name" value="yihY_not_rbn"/>
    <property type="match status" value="1"/>
</dbReference>
<keyword evidence="5 6" id="KW-0472">Membrane</keyword>
<dbReference type="PIRSF" id="PIRSF035875">
    <property type="entry name" value="RNase_BN"/>
    <property type="match status" value="1"/>
</dbReference>
<keyword evidence="4 6" id="KW-1133">Transmembrane helix</keyword>
<dbReference type="PANTHER" id="PTHR30213:SF0">
    <property type="entry name" value="UPF0761 MEMBRANE PROTEIN YIHY"/>
    <property type="match status" value="1"/>
</dbReference>